<dbReference type="Proteomes" id="UP000326924">
    <property type="component" value="Unassembled WGS sequence"/>
</dbReference>
<accession>A0A5J5F9B3</accession>
<evidence type="ECO:0000313" key="2">
    <source>
        <dbReference type="EMBL" id="KAA8913423.1"/>
    </source>
</evidence>
<feature type="compositionally biased region" description="Low complexity" evidence="1">
    <location>
        <begin position="15"/>
        <end position="25"/>
    </location>
</feature>
<feature type="region of interest" description="Disordered" evidence="1">
    <location>
        <begin position="1"/>
        <end position="52"/>
    </location>
</feature>
<evidence type="ECO:0008006" key="4">
    <source>
        <dbReference type="Google" id="ProtNLM"/>
    </source>
</evidence>
<evidence type="ECO:0000256" key="1">
    <source>
        <dbReference type="SAM" id="MobiDB-lite"/>
    </source>
</evidence>
<dbReference type="AlphaFoldDB" id="A0A5J5F9B3"/>
<dbReference type="EMBL" id="VXIS01000015">
    <property type="protein sequence ID" value="KAA8913423.1"/>
    <property type="molecule type" value="Genomic_DNA"/>
</dbReference>
<evidence type="ECO:0000313" key="3">
    <source>
        <dbReference type="Proteomes" id="UP000326924"/>
    </source>
</evidence>
<keyword evidence="3" id="KW-1185">Reference proteome</keyword>
<dbReference type="OrthoDB" id="5399305at2759"/>
<feature type="compositionally biased region" description="Low complexity" evidence="1">
    <location>
        <begin position="103"/>
        <end position="135"/>
    </location>
</feature>
<feature type="region of interest" description="Disordered" evidence="1">
    <location>
        <begin position="148"/>
        <end position="202"/>
    </location>
</feature>
<feature type="compositionally biased region" description="Basic residues" evidence="1">
    <location>
        <begin position="92"/>
        <end position="102"/>
    </location>
</feature>
<comment type="caution">
    <text evidence="2">The sequence shown here is derived from an EMBL/GenBank/DDBJ whole genome shotgun (WGS) entry which is preliminary data.</text>
</comment>
<feature type="compositionally biased region" description="Pro residues" evidence="1">
    <location>
        <begin position="26"/>
        <end position="36"/>
    </location>
</feature>
<protein>
    <recommendedName>
        <fullName evidence="4">Myb-like domain-containing protein</fullName>
    </recommendedName>
</protein>
<proteinExistence type="predicted"/>
<organism evidence="2 3">
    <name type="scientific">Sphaerosporella brunnea</name>
    <dbReference type="NCBI Taxonomy" id="1250544"/>
    <lineage>
        <taxon>Eukaryota</taxon>
        <taxon>Fungi</taxon>
        <taxon>Dikarya</taxon>
        <taxon>Ascomycota</taxon>
        <taxon>Pezizomycotina</taxon>
        <taxon>Pezizomycetes</taxon>
        <taxon>Pezizales</taxon>
        <taxon>Pyronemataceae</taxon>
        <taxon>Sphaerosporella</taxon>
    </lineage>
</organism>
<gene>
    <name evidence="2" type="ORF">FN846DRAFT_930035</name>
</gene>
<feature type="region of interest" description="Disordered" evidence="1">
    <location>
        <begin position="92"/>
        <end position="135"/>
    </location>
</feature>
<name>A0A5J5F9B3_9PEZI</name>
<reference evidence="2 3" key="1">
    <citation type="submission" date="2019-09" db="EMBL/GenBank/DDBJ databases">
        <title>Draft genome of the ectomycorrhizal ascomycete Sphaerosporella brunnea.</title>
        <authorList>
            <consortium name="DOE Joint Genome Institute"/>
            <person name="Benucci G.M."/>
            <person name="Marozzi G."/>
            <person name="Antonielli L."/>
            <person name="Sanchez S."/>
            <person name="Marco P."/>
            <person name="Wang X."/>
            <person name="Falini L.B."/>
            <person name="Barry K."/>
            <person name="Haridas S."/>
            <person name="Lipzen A."/>
            <person name="Labutti K."/>
            <person name="Grigoriev I.V."/>
            <person name="Murat C."/>
            <person name="Martin F."/>
            <person name="Albertini E."/>
            <person name="Donnini D."/>
            <person name="Bonito G."/>
        </authorList>
    </citation>
    <scope>NUCLEOTIDE SEQUENCE [LARGE SCALE GENOMIC DNA]</scope>
    <source>
        <strain evidence="2 3">Sb_GMNB300</strain>
    </source>
</reference>
<sequence length="348" mass="36253">MSSPAVNITTPPTPAAAATSTTPAATPTPTPTPTPPSVSKGRKGAAAGGGKAWTAAEEVYLLQKRLDRVAYKKIASHLEKTELACRLHYHQLSHGGNRRKRNNSVSSNGSNTSAPSPAASPSAASPSAASPSATKSFATTSFSPVNAAGAIQKPGTPSTAMSKIKGKPLLPKPADGPATGAGAISMPHRQNNAKGKPLRVNCNPDAVDKEKLKRLVKANEHKFWEMIAAQYGEPVDGEQLRNIWQKGMGIEAPPTPAISPSSQASSPTVEICMEEANMHTIATVSEVSTPSSVSLSPTAVAFSVSEVASIREEAMDDLLEEDEELQQVDCKQPSMIGTMVAETVQMAA</sequence>
<dbReference type="InParanoid" id="A0A5J5F9B3"/>